<dbReference type="Pfam" id="PF00378">
    <property type="entry name" value="ECH_1"/>
    <property type="match status" value="1"/>
</dbReference>
<evidence type="ECO:0000313" key="1">
    <source>
        <dbReference type="EMBL" id="EGH18943.1"/>
    </source>
</evidence>
<dbReference type="InterPro" id="IPR001753">
    <property type="entry name" value="Enoyl-CoA_hydra/iso"/>
</dbReference>
<dbReference type="HOGENOM" id="CLU_211801_0_0_6"/>
<keyword evidence="1" id="KW-0413">Isomerase</keyword>
<feature type="non-terminal residue" evidence="1">
    <location>
        <position position="1"/>
    </location>
</feature>
<name>F3CI51_PSESG</name>
<accession>F3CI51</accession>
<feature type="non-terminal residue" evidence="1">
    <location>
        <position position="45"/>
    </location>
</feature>
<sequence>RPKSLNALNAQLIDELNHALDQFEADSAIGCIVLTGSEKAFAAGD</sequence>
<protein>
    <submittedName>
        <fullName evidence="1">Enoyl-CoA hydratase/isomerase</fullName>
    </submittedName>
</protein>
<dbReference type="InterPro" id="IPR029045">
    <property type="entry name" value="ClpP/crotonase-like_dom_sf"/>
</dbReference>
<dbReference type="Gene3D" id="3.30.300.220">
    <property type="match status" value="1"/>
</dbReference>
<gene>
    <name evidence="1" type="ORF">Pgy4_38873</name>
</gene>
<evidence type="ECO:0000313" key="2">
    <source>
        <dbReference type="Proteomes" id="UP000005466"/>
    </source>
</evidence>
<dbReference type="GO" id="GO:0016853">
    <property type="term" value="F:isomerase activity"/>
    <property type="evidence" value="ECO:0007669"/>
    <property type="project" value="UniProtKB-KW"/>
</dbReference>
<reference evidence="1 2" key="1">
    <citation type="journal article" date="2011" name="PLoS Pathog.">
        <title>Dynamic evolution of pathogenicity revealed by sequencing and comparative genomics of 19 Pseudomonas syringae isolates.</title>
        <authorList>
            <person name="Baltrus D.A."/>
            <person name="Nishimura M.T."/>
            <person name="Romanchuk A."/>
            <person name="Chang J.H."/>
            <person name="Mukhtar M.S."/>
            <person name="Cherkis K."/>
            <person name="Roach J."/>
            <person name="Grant S.R."/>
            <person name="Jones C.D."/>
            <person name="Dangl J.L."/>
        </authorList>
    </citation>
    <scope>NUCLEOTIDE SEQUENCE [LARGE SCALE GENOMIC DNA]</scope>
    <source>
        <strain evidence="2">race 4</strain>
    </source>
</reference>
<dbReference type="SUPFAM" id="SSF52096">
    <property type="entry name" value="ClpP/crotonase"/>
    <property type="match status" value="1"/>
</dbReference>
<dbReference type="EMBL" id="ADWY01003370">
    <property type="protein sequence ID" value="EGH18943.1"/>
    <property type="molecule type" value="Genomic_DNA"/>
</dbReference>
<dbReference type="AlphaFoldDB" id="F3CI51"/>
<proteinExistence type="predicted"/>
<dbReference type="Proteomes" id="UP000005466">
    <property type="component" value="Unassembled WGS sequence"/>
</dbReference>
<comment type="caution">
    <text evidence="1">The sequence shown here is derived from an EMBL/GenBank/DDBJ whole genome shotgun (WGS) entry which is preliminary data.</text>
</comment>
<organism evidence="1 2">
    <name type="scientific">Pseudomonas savastanoi pv. glycinea str. race 4</name>
    <dbReference type="NCBI Taxonomy" id="875330"/>
    <lineage>
        <taxon>Bacteria</taxon>
        <taxon>Pseudomonadati</taxon>
        <taxon>Pseudomonadota</taxon>
        <taxon>Gammaproteobacteria</taxon>
        <taxon>Pseudomonadales</taxon>
        <taxon>Pseudomonadaceae</taxon>
        <taxon>Pseudomonas</taxon>
    </lineage>
</organism>